<evidence type="ECO:0000256" key="2">
    <source>
        <dbReference type="ARBA" id="ARBA00023002"/>
    </source>
</evidence>
<comment type="similarity">
    <text evidence="1 5">Belongs to the aldehyde dehydrogenase family.</text>
</comment>
<evidence type="ECO:0000256" key="5">
    <source>
        <dbReference type="RuleBase" id="RU003345"/>
    </source>
</evidence>
<keyword evidence="2 5" id="KW-0560">Oxidoreductase</keyword>
<dbReference type="Proteomes" id="UP000241229">
    <property type="component" value="Unassembled WGS sequence"/>
</dbReference>
<dbReference type="FunFam" id="3.40.605.10:FF:000007">
    <property type="entry name" value="NAD/NADP-dependent betaine aldehyde dehydrogenase"/>
    <property type="match status" value="1"/>
</dbReference>
<evidence type="ECO:0000313" key="7">
    <source>
        <dbReference type="EMBL" id="PSJ61091.1"/>
    </source>
</evidence>
<dbReference type="Gene3D" id="3.40.309.10">
    <property type="entry name" value="Aldehyde Dehydrogenase, Chain A, domain 2"/>
    <property type="match status" value="1"/>
</dbReference>
<dbReference type="RefSeq" id="WP_106772096.1">
    <property type="nucleotide sequence ID" value="NZ_PXYK01000008.1"/>
</dbReference>
<comment type="caution">
    <text evidence="7">The sequence shown here is derived from an EMBL/GenBank/DDBJ whole genome shotgun (WGS) entry which is preliminary data.</text>
</comment>
<dbReference type="InterPro" id="IPR016160">
    <property type="entry name" value="Ald_DH_CS_CYS"/>
</dbReference>
<keyword evidence="8" id="KW-1185">Reference proteome</keyword>
<dbReference type="Pfam" id="PF00171">
    <property type="entry name" value="Aldedh"/>
    <property type="match status" value="1"/>
</dbReference>
<dbReference type="EMBL" id="PXYK01000008">
    <property type="protein sequence ID" value="PSJ61091.1"/>
    <property type="molecule type" value="Genomic_DNA"/>
</dbReference>
<protein>
    <submittedName>
        <fullName evidence="7">Betaine-aldehyde dehydrogenase</fullName>
    </submittedName>
</protein>
<accession>A0A2P7SFI4</accession>
<dbReference type="AlphaFoldDB" id="A0A2P7SFI4"/>
<dbReference type="GO" id="GO:0016620">
    <property type="term" value="F:oxidoreductase activity, acting on the aldehyde or oxo group of donors, NAD or NADP as acceptor"/>
    <property type="evidence" value="ECO:0007669"/>
    <property type="project" value="InterPro"/>
</dbReference>
<evidence type="ECO:0000259" key="6">
    <source>
        <dbReference type="Pfam" id="PF00171"/>
    </source>
</evidence>
<dbReference type="InterPro" id="IPR016162">
    <property type="entry name" value="Ald_DH_N"/>
</dbReference>
<organism evidence="7 8">
    <name type="scientific">Kumtagia ephedrae</name>
    <dbReference type="NCBI Taxonomy" id="2116701"/>
    <lineage>
        <taxon>Bacteria</taxon>
        <taxon>Pseudomonadati</taxon>
        <taxon>Pseudomonadota</taxon>
        <taxon>Alphaproteobacteria</taxon>
        <taxon>Hyphomicrobiales</taxon>
        <taxon>Phyllobacteriaceae</taxon>
        <taxon>Kumtagia</taxon>
    </lineage>
</organism>
<reference evidence="7 8" key="1">
    <citation type="submission" date="2018-03" db="EMBL/GenBank/DDBJ databases">
        <title>The draft genome of Mesorhizobium sp. 6GN-30.</title>
        <authorList>
            <person name="Liu L."/>
            <person name="Li L."/>
            <person name="Wang T."/>
            <person name="Zhang X."/>
            <person name="Liang L."/>
        </authorList>
    </citation>
    <scope>NUCLEOTIDE SEQUENCE [LARGE SCALE GENOMIC DNA]</scope>
    <source>
        <strain evidence="7 8">6GN30</strain>
    </source>
</reference>
<dbReference type="FunFam" id="3.40.309.10:FF:000012">
    <property type="entry name" value="Betaine aldehyde dehydrogenase"/>
    <property type="match status" value="1"/>
</dbReference>
<feature type="domain" description="Aldehyde dehydrogenase" evidence="6">
    <location>
        <begin position="32"/>
        <end position="497"/>
    </location>
</feature>
<evidence type="ECO:0000256" key="3">
    <source>
        <dbReference type="ARBA" id="ARBA00023097"/>
    </source>
</evidence>
<dbReference type="SUPFAM" id="SSF53720">
    <property type="entry name" value="ALDH-like"/>
    <property type="match status" value="1"/>
</dbReference>
<dbReference type="PANTHER" id="PTHR11699">
    <property type="entry name" value="ALDEHYDE DEHYDROGENASE-RELATED"/>
    <property type="match status" value="1"/>
</dbReference>
<dbReference type="OrthoDB" id="8175464at2"/>
<dbReference type="PROSITE" id="PS00070">
    <property type="entry name" value="ALDEHYDE_DEHYDR_CYS"/>
    <property type="match status" value="1"/>
</dbReference>
<dbReference type="PROSITE" id="PS00687">
    <property type="entry name" value="ALDEHYDE_DEHYDR_GLU"/>
    <property type="match status" value="1"/>
</dbReference>
<proteinExistence type="inferred from homology"/>
<dbReference type="Gene3D" id="3.40.605.10">
    <property type="entry name" value="Aldehyde Dehydrogenase, Chain A, domain 1"/>
    <property type="match status" value="1"/>
</dbReference>
<keyword evidence="3" id="KW-0558">Oxidation</keyword>
<gene>
    <name evidence="7" type="ORF">C7I84_10350</name>
</gene>
<name>A0A2P7SFI4_9HYPH</name>
<dbReference type="InterPro" id="IPR029510">
    <property type="entry name" value="Ald_DH_CS_GLU"/>
</dbReference>
<sequence length="501" mass="53214">MTIVIRNSEPAHPGVKSFLATPAKRHLIAGRWCDASEGDTFDSFDPASGRHLARLARGTAEDCDRAVAAARYAFEDKVWRDMTPSARGKLLWRVAELIDAHADELSELETLDQGKSLRTARFGEIPAAAEQFRYFAGFATKILGTTIPTSIAHQPAGRKIFAYTTREPIGVVAAITPWNSPLLMAAMKLAPAFAAGCTVVLKPAEETSLTALRLGELLIEAGLPDGVVNIVTGFGETVGAALAAHPDVDKVAFTGSTEVGKLIVAAARGNLKKLTLELGGKSPAIVMPDAEMELAIEGVARGIFANAGQVCVAGSRVYAHRSIADRLIEGLAREAAKQQLGHGLDPETALGPLVNAVQAQRVASYVEEGRAAGADIVAGGTRSGTFFEPTVVTGVSQDMRMMREEIFGPVVAVSPFDEVDEAVSWANDSPYGLAASVWTRDLSAAHRLAARIRSGTVWINCHSYFSPELPKGGHKQSGWGYENGAPGLENYLESKTVCALI</sequence>
<evidence type="ECO:0000256" key="1">
    <source>
        <dbReference type="ARBA" id="ARBA00009986"/>
    </source>
</evidence>
<dbReference type="InterPro" id="IPR015590">
    <property type="entry name" value="Aldehyde_DH_dom"/>
</dbReference>
<dbReference type="InterPro" id="IPR016163">
    <property type="entry name" value="Ald_DH_C"/>
</dbReference>
<dbReference type="InterPro" id="IPR016161">
    <property type="entry name" value="Ald_DH/histidinol_DH"/>
</dbReference>
<evidence type="ECO:0000313" key="8">
    <source>
        <dbReference type="Proteomes" id="UP000241229"/>
    </source>
</evidence>
<evidence type="ECO:0000256" key="4">
    <source>
        <dbReference type="PROSITE-ProRule" id="PRU10007"/>
    </source>
</evidence>
<feature type="active site" evidence="4">
    <location>
        <position position="277"/>
    </location>
</feature>